<dbReference type="Gene3D" id="1.10.600.10">
    <property type="entry name" value="Farnesyl Diphosphate Synthase"/>
    <property type="match status" value="1"/>
</dbReference>
<dbReference type="NCBIfam" id="NF045485">
    <property type="entry name" value="FPPsyn"/>
    <property type="match status" value="1"/>
</dbReference>
<evidence type="ECO:0000256" key="5">
    <source>
        <dbReference type="ARBA" id="ARBA00022842"/>
    </source>
</evidence>
<dbReference type="PROSITE" id="PS00444">
    <property type="entry name" value="POLYPRENYL_SYNTHASE_2"/>
    <property type="match status" value="1"/>
</dbReference>
<organism evidence="8 9">
    <name type="scientific">Marinomonas profundimaris</name>
    <dbReference type="NCBI Taxonomy" id="1208321"/>
    <lineage>
        <taxon>Bacteria</taxon>
        <taxon>Pseudomonadati</taxon>
        <taxon>Pseudomonadota</taxon>
        <taxon>Gammaproteobacteria</taxon>
        <taxon>Oceanospirillales</taxon>
        <taxon>Oceanospirillaceae</taxon>
        <taxon>Marinomonas</taxon>
    </lineage>
</organism>
<proteinExistence type="inferred from homology"/>
<dbReference type="eggNOG" id="COG0142">
    <property type="taxonomic scope" value="Bacteria"/>
</dbReference>
<dbReference type="InterPro" id="IPR000092">
    <property type="entry name" value="Polyprenyl_synt"/>
</dbReference>
<comment type="similarity">
    <text evidence="2 7">Belongs to the FPP/GGPP synthase family.</text>
</comment>
<dbReference type="FunFam" id="1.10.600.10:FF:000001">
    <property type="entry name" value="Geranylgeranyl diphosphate synthase"/>
    <property type="match status" value="1"/>
</dbReference>
<dbReference type="GO" id="GO:0016114">
    <property type="term" value="P:terpenoid biosynthetic process"/>
    <property type="evidence" value="ECO:0007669"/>
    <property type="project" value="UniProtKB-ARBA"/>
</dbReference>
<dbReference type="PANTHER" id="PTHR43281">
    <property type="entry name" value="FARNESYL DIPHOSPHATE SYNTHASE"/>
    <property type="match status" value="1"/>
</dbReference>
<dbReference type="PROSITE" id="PS00723">
    <property type="entry name" value="POLYPRENYL_SYNTHASE_1"/>
    <property type="match status" value="1"/>
</dbReference>
<evidence type="ECO:0000256" key="7">
    <source>
        <dbReference type="RuleBase" id="RU004466"/>
    </source>
</evidence>
<dbReference type="SUPFAM" id="SSF48576">
    <property type="entry name" value="Terpenoid synthases"/>
    <property type="match status" value="1"/>
</dbReference>
<evidence type="ECO:0000256" key="1">
    <source>
        <dbReference type="ARBA" id="ARBA00001946"/>
    </source>
</evidence>
<dbReference type="SFLD" id="SFLDG01017">
    <property type="entry name" value="Polyprenyl_Transferase_Like"/>
    <property type="match status" value="1"/>
</dbReference>
<evidence type="ECO:0000313" key="8">
    <source>
        <dbReference type="EMBL" id="ETI58314.1"/>
    </source>
</evidence>
<dbReference type="GO" id="GO:0004659">
    <property type="term" value="F:prenyltransferase activity"/>
    <property type="evidence" value="ECO:0007669"/>
    <property type="project" value="InterPro"/>
</dbReference>
<dbReference type="PANTHER" id="PTHR43281:SF1">
    <property type="entry name" value="FARNESYL DIPHOSPHATE SYNTHASE"/>
    <property type="match status" value="1"/>
</dbReference>
<evidence type="ECO:0000256" key="2">
    <source>
        <dbReference type="ARBA" id="ARBA00006706"/>
    </source>
</evidence>
<dbReference type="OrthoDB" id="9805316at2"/>
<dbReference type="RefSeq" id="WP_024025069.1">
    <property type="nucleotide sequence ID" value="NZ_AYOZ01000056.1"/>
</dbReference>
<comment type="caution">
    <text evidence="8">The sequence shown here is derived from an EMBL/GenBank/DDBJ whole genome shotgun (WGS) entry which is preliminary data.</text>
</comment>
<keyword evidence="4" id="KW-0479">Metal-binding</keyword>
<keyword evidence="9" id="KW-1185">Reference proteome</keyword>
<name>W1RRW2_9GAMM</name>
<keyword evidence="5" id="KW-0460">Magnesium</keyword>
<comment type="cofactor">
    <cofactor evidence="1">
        <name>Mg(2+)</name>
        <dbReference type="ChEBI" id="CHEBI:18420"/>
    </cofactor>
</comment>
<keyword evidence="3 7" id="KW-0808">Transferase</keyword>
<accession>W1RRW2</accession>
<evidence type="ECO:0000313" key="9">
    <source>
        <dbReference type="Proteomes" id="UP000018857"/>
    </source>
</evidence>
<dbReference type="GO" id="GO:0046872">
    <property type="term" value="F:metal ion binding"/>
    <property type="evidence" value="ECO:0007669"/>
    <property type="project" value="UniProtKB-KW"/>
</dbReference>
<dbReference type="SFLD" id="SFLDS00005">
    <property type="entry name" value="Isoprenoid_Synthase_Type_I"/>
    <property type="match status" value="1"/>
</dbReference>
<evidence type="ECO:0000256" key="6">
    <source>
        <dbReference type="ARBA" id="ARBA00023229"/>
    </source>
</evidence>
<evidence type="ECO:0000256" key="3">
    <source>
        <dbReference type="ARBA" id="ARBA00022679"/>
    </source>
</evidence>
<dbReference type="STRING" id="1208321.D104_15125"/>
<dbReference type="GO" id="GO:0005737">
    <property type="term" value="C:cytoplasm"/>
    <property type="evidence" value="ECO:0007669"/>
    <property type="project" value="UniProtKB-ARBA"/>
</dbReference>
<sequence length="293" mass="31907">MTLDDFSLYARRRVDNYLTQHLGQYAPASHLQSAMTYSLFNGGKRVRPMLTYAAASLFGEANLLTDASAAAIESIHAYSLIHDDLPAMDDDELRRGKPTCHIQFDEATAILAGDALQTFAFELLSQKTHNKADLQLLLIQELVHASGRHGMVTGQMIDLSNVGKNIDINALEQMHQHKTGALIRASIRMGAISTGAKNEKDFAALDAYANAIGLAFQVQDDIIDITSDTTTLGKTQFSDEEANKPTYPKLLGLEGAQALALNLHDQAIESISPFGDAAQPLVELANYIIGRNH</sequence>
<gene>
    <name evidence="8" type="ORF">D104_15125</name>
</gene>
<keyword evidence="6" id="KW-0414">Isoprene biosynthesis</keyword>
<reference evidence="8 9" key="1">
    <citation type="journal article" date="2014" name="Genome Announc.">
        <title>Draft Genome Sequence of Marinomonas sp. Strain D104, a Polycyclic Aromatic Hydrocarbon-Degrading Bacterium from the Deep-Sea Sediment of the Arctic Ocean.</title>
        <authorList>
            <person name="Dong C."/>
            <person name="Bai X."/>
            <person name="Lai Q."/>
            <person name="Xie Y."/>
            <person name="Chen X."/>
            <person name="Shao Z."/>
        </authorList>
    </citation>
    <scope>NUCLEOTIDE SEQUENCE [LARGE SCALE GENOMIC DNA]</scope>
    <source>
        <strain evidence="8 9">D104</strain>
    </source>
</reference>
<dbReference type="CDD" id="cd00685">
    <property type="entry name" value="Trans_IPPS_HT"/>
    <property type="match status" value="1"/>
</dbReference>
<dbReference type="AlphaFoldDB" id="W1RRW2"/>
<protein>
    <submittedName>
        <fullName evidence="8">Farnesyl-diphosphate synthase</fullName>
    </submittedName>
</protein>
<dbReference type="EMBL" id="AYOZ01000056">
    <property type="protein sequence ID" value="ETI58314.1"/>
    <property type="molecule type" value="Genomic_DNA"/>
</dbReference>
<dbReference type="GO" id="GO:0008654">
    <property type="term" value="P:phospholipid biosynthetic process"/>
    <property type="evidence" value="ECO:0007669"/>
    <property type="project" value="UniProtKB-ARBA"/>
</dbReference>
<dbReference type="InterPro" id="IPR008949">
    <property type="entry name" value="Isoprenoid_synthase_dom_sf"/>
</dbReference>
<dbReference type="InterPro" id="IPR033749">
    <property type="entry name" value="Polyprenyl_synt_CS"/>
</dbReference>
<dbReference type="InterPro" id="IPR053378">
    <property type="entry name" value="Prenyl_diphosphate_synthase"/>
</dbReference>
<dbReference type="NCBIfam" id="NF007877">
    <property type="entry name" value="PRK10581.1"/>
    <property type="match status" value="1"/>
</dbReference>
<dbReference type="PATRIC" id="fig|1208321.3.peg.3010"/>
<dbReference type="Proteomes" id="UP000018857">
    <property type="component" value="Unassembled WGS sequence"/>
</dbReference>
<evidence type="ECO:0000256" key="4">
    <source>
        <dbReference type="ARBA" id="ARBA00022723"/>
    </source>
</evidence>
<dbReference type="Pfam" id="PF00348">
    <property type="entry name" value="polyprenyl_synt"/>
    <property type="match status" value="1"/>
</dbReference>